<dbReference type="GO" id="GO:0006357">
    <property type="term" value="P:regulation of transcription by RNA polymerase II"/>
    <property type="evidence" value="ECO:0007669"/>
    <property type="project" value="InterPro"/>
</dbReference>
<dbReference type="PANTHER" id="PTHR12809">
    <property type="entry name" value="MEDIATOR COMPLEX SUBUNIT"/>
    <property type="match status" value="1"/>
</dbReference>
<dbReference type="OrthoDB" id="360596at2759"/>
<evidence type="ECO:0000259" key="8">
    <source>
        <dbReference type="Pfam" id="PF08638"/>
    </source>
</evidence>
<evidence type="ECO:0000313" key="10">
    <source>
        <dbReference type="Proteomes" id="UP000002899"/>
    </source>
</evidence>
<gene>
    <name evidence="9" type="ORF">BMR1_01G00711</name>
</gene>
<dbReference type="GO" id="GO:0070847">
    <property type="term" value="C:core mediator complex"/>
    <property type="evidence" value="ECO:0007669"/>
    <property type="project" value="TreeGrafter"/>
</dbReference>
<evidence type="ECO:0000256" key="6">
    <source>
        <dbReference type="ARBA" id="ARBA00023242"/>
    </source>
</evidence>
<comment type="function">
    <text evidence="7">Component of the Mediator complex, a coactivator involved in the regulated transcription of nearly all RNA polymerase II-dependent genes. Mediator functions as a bridge to convey information from gene-specific regulatory proteins to the basal RNA polymerase II transcription machinery. Mediator is recruited to promoters by direct interactions with regulatory proteins and serves as a scaffold for the assembly of a functional preinitiation complex with RNA polymerase II and the general transcription factors.</text>
</comment>
<dbReference type="Proteomes" id="UP000002899">
    <property type="component" value="Chromosome I"/>
</dbReference>
<reference evidence="9 10" key="1">
    <citation type="journal article" date="2012" name="Nucleic Acids Res.">
        <title>Sequencing of the smallest Apicomplexan genome from the human pathogen Babesia microti.</title>
        <authorList>
            <person name="Cornillot E."/>
            <person name="Hadj-Kaddour K."/>
            <person name="Dassouli A."/>
            <person name="Noel B."/>
            <person name="Ranwez V."/>
            <person name="Vacherie B."/>
            <person name="Augagneur Y."/>
            <person name="Bres V."/>
            <person name="Duclos A."/>
            <person name="Randazzo S."/>
            <person name="Carcy B."/>
            <person name="Debierre-Grockiego F."/>
            <person name="Delbecq S."/>
            <person name="Moubri-Menage K."/>
            <person name="Shams-Eldin H."/>
            <person name="Usmani-Brown S."/>
            <person name="Bringaud F."/>
            <person name="Wincker P."/>
            <person name="Vivares C.P."/>
            <person name="Schwarz R.T."/>
            <person name="Schetters T.P."/>
            <person name="Krause P.J."/>
            <person name="Gorenflot A."/>
            <person name="Berry V."/>
            <person name="Barbe V."/>
            <person name="Ben Mamoun C."/>
        </authorList>
    </citation>
    <scope>NUCLEOTIDE SEQUENCE [LARGE SCALE GENOMIC DNA]</scope>
    <source>
        <strain evidence="9 10">RI</strain>
    </source>
</reference>
<dbReference type="AlphaFoldDB" id="A0A1N6LWF7"/>
<organism evidence="9 10">
    <name type="scientific">Babesia microti (strain RI)</name>
    <dbReference type="NCBI Taxonomy" id="1133968"/>
    <lineage>
        <taxon>Eukaryota</taxon>
        <taxon>Sar</taxon>
        <taxon>Alveolata</taxon>
        <taxon>Apicomplexa</taxon>
        <taxon>Aconoidasida</taxon>
        <taxon>Piroplasmida</taxon>
        <taxon>Babesiidae</taxon>
        <taxon>Babesia</taxon>
    </lineage>
</organism>
<dbReference type="EMBL" id="FO082871">
    <property type="protein sequence ID" value="SIO73199.1"/>
    <property type="molecule type" value="Genomic_DNA"/>
</dbReference>
<dbReference type="PANTHER" id="PTHR12809:SF2">
    <property type="entry name" value="MEDIATOR OF RNA POLYMERASE II TRANSCRIPTION SUBUNIT 14"/>
    <property type="match status" value="1"/>
</dbReference>
<comment type="subcellular location">
    <subcellularLocation>
        <location evidence="1 7">Nucleus</location>
    </subcellularLocation>
</comment>
<evidence type="ECO:0000256" key="1">
    <source>
        <dbReference type="ARBA" id="ARBA00004123"/>
    </source>
</evidence>
<comment type="similarity">
    <text evidence="2 7">Belongs to the Mediator complex subunit 14 family.</text>
</comment>
<dbReference type="RefSeq" id="XP_021337307.1">
    <property type="nucleotide sequence ID" value="XM_021481667.1"/>
</dbReference>
<keyword evidence="3 7" id="KW-0805">Transcription regulation</keyword>
<dbReference type="VEuPathDB" id="PiroplasmaDB:BMR1_01G00711"/>
<reference evidence="9 10" key="2">
    <citation type="journal article" date="2013" name="PLoS ONE">
        <title>Whole genome mapping and re-organization of the nuclear and mitochondrial genomes of Babesia microti isolates.</title>
        <authorList>
            <person name="Cornillot E."/>
            <person name="Dassouli A."/>
            <person name="Garg A."/>
            <person name="Pachikara N."/>
            <person name="Randazzo S."/>
            <person name="Depoix D."/>
            <person name="Carcy B."/>
            <person name="Delbecq S."/>
            <person name="Frutos R."/>
            <person name="Silva J.C."/>
            <person name="Sutton R."/>
            <person name="Krause P.J."/>
            <person name="Mamoun C.B."/>
        </authorList>
    </citation>
    <scope>NUCLEOTIDE SEQUENCE [LARGE SCALE GENOMIC DNA]</scope>
    <source>
        <strain evidence="9 10">RI</strain>
    </source>
</reference>
<feature type="domain" description="Mediator complex subunit MED14 N-terminal" evidence="8">
    <location>
        <begin position="14"/>
        <end position="215"/>
    </location>
</feature>
<evidence type="ECO:0000256" key="4">
    <source>
        <dbReference type="ARBA" id="ARBA00023159"/>
    </source>
</evidence>
<dbReference type="KEGG" id="bmic:BMR1_01G00711"/>
<dbReference type="InterPro" id="IPR013947">
    <property type="entry name" value="Mediator_Med14"/>
</dbReference>
<dbReference type="InterPro" id="IPR055122">
    <property type="entry name" value="Med14_N"/>
</dbReference>
<keyword evidence="5 7" id="KW-0804">Transcription</keyword>
<evidence type="ECO:0000256" key="5">
    <source>
        <dbReference type="ARBA" id="ARBA00023163"/>
    </source>
</evidence>
<evidence type="ECO:0000256" key="3">
    <source>
        <dbReference type="ARBA" id="ARBA00023015"/>
    </source>
</evidence>
<proteinExistence type="inferred from homology"/>
<evidence type="ECO:0000313" key="9">
    <source>
        <dbReference type="EMBL" id="SIO73199.1"/>
    </source>
</evidence>
<comment type="subunit">
    <text evidence="7">Component of the Mediator complex.</text>
</comment>
<reference evidence="9 10" key="3">
    <citation type="journal article" date="2016" name="Sci. Rep.">
        <title>Genome-wide diversity and gene expression profiling of Babesia microti isolates identify polymorphic genes that mediate host-pathogen interactions.</title>
        <authorList>
            <person name="Silva J.C."/>
            <person name="Cornillot E."/>
            <person name="McCracken C."/>
            <person name="Usmani-Brown S."/>
            <person name="Dwivedi A."/>
            <person name="Ifeonu O.O."/>
            <person name="Crabtree J."/>
            <person name="Gotia H.T."/>
            <person name="Virji A.Z."/>
            <person name="Reynes C."/>
            <person name="Colinge J."/>
            <person name="Kumar V."/>
            <person name="Lawres L."/>
            <person name="Pazzi J.E."/>
            <person name="Pablo J.V."/>
            <person name="Hung C."/>
            <person name="Brancato J."/>
            <person name="Kumari P."/>
            <person name="Orvis J."/>
            <person name="Tretina K."/>
            <person name="Chibucos M."/>
            <person name="Ott S."/>
            <person name="Sadzewicz L."/>
            <person name="Sengamalay N."/>
            <person name="Shetty A.C."/>
            <person name="Su Q."/>
            <person name="Tallon L."/>
            <person name="Fraser C.M."/>
            <person name="Frutos R."/>
            <person name="Molina D.M."/>
            <person name="Krause P.J."/>
            <person name="Ben Mamoun C."/>
        </authorList>
    </citation>
    <scope>NUCLEOTIDE SEQUENCE [LARGE SCALE GENOMIC DNA]</scope>
    <source>
        <strain evidence="9 10">RI</strain>
    </source>
</reference>
<evidence type="ECO:0000256" key="2">
    <source>
        <dbReference type="ARBA" id="ARBA00007813"/>
    </source>
</evidence>
<dbReference type="GO" id="GO:0003712">
    <property type="term" value="F:transcription coregulator activity"/>
    <property type="evidence" value="ECO:0007669"/>
    <property type="project" value="UniProtKB-UniRule"/>
</dbReference>
<sequence length="626" mass="71531">MVTSHIMDTDITPIPYVVLVTRIIERCYSDWTHFCLRVRKDGSANSSRFRVALAQFCRNQRELFLKLRTLHPFVRPQTQGALNRLLQDSVTAQQIMPNIINFINQTLWSTRESLLQMGLMAPPPNLSAAVDVLATNNYTRLPVLLDQTIKMADTGDIQLIDYGISEFDTVKRRLDDEYLISFKRSSVPKDRVELVYKNGHVDFVVKGYFCVSVIYDLTRWQVLDAVLNIAEEMNIQSTGLLKDSFLQLIDTTVASTYNVCDTRDINAADIQVDNDVSYGSAANGKKCSSLDANIFEIIYTVGMRYCIKLKLEHLYEQAINYKSNSNRVSDVKFTCQNIPIVTCSNVFTGIISLEIEINRVPLCIDTSDYESLEILFQRINIMTFSFDIDNGTNEFYETKFPFKISIKGLPNDLNTKCLNNYVNKCGVETFQLHYWINYFYYSLETLMLELLKNIFNGSMSSLATTQIQSVNIATLSIYDQGQYLGCVSLSRFTGNILFRVKNNFNRLSKLTKKLIASECAASIDAFKSLLYLIVGINKLDNYKNPTIISSKRIYPIHDDSMIDMLERLFNGRMIYGELKETDATEALLFDCKCYKISNVVFALYSNENQLFALACKQLQPPELLNL</sequence>
<dbReference type="GO" id="GO:0016592">
    <property type="term" value="C:mediator complex"/>
    <property type="evidence" value="ECO:0007669"/>
    <property type="project" value="UniProtKB-UniRule"/>
</dbReference>
<keyword evidence="6 7" id="KW-0539">Nucleus</keyword>
<protein>
    <recommendedName>
        <fullName evidence="7">Mediator of RNA polymerase II transcription subunit 14</fullName>
    </recommendedName>
    <alternativeName>
        <fullName evidence="7">Mediator complex subunit 14</fullName>
    </alternativeName>
</protein>
<evidence type="ECO:0000256" key="7">
    <source>
        <dbReference type="RuleBase" id="RU365082"/>
    </source>
</evidence>
<accession>A0A1N6LWF7</accession>
<keyword evidence="4 7" id="KW-0010">Activator</keyword>
<name>A0A1N6LWF7_BABMR</name>
<dbReference type="Pfam" id="PF08638">
    <property type="entry name" value="Med14"/>
    <property type="match status" value="1"/>
</dbReference>
<keyword evidence="10" id="KW-1185">Reference proteome</keyword>
<dbReference type="GeneID" id="24423219"/>